<evidence type="ECO:0000256" key="1">
    <source>
        <dbReference type="SAM" id="MobiDB-lite"/>
    </source>
</evidence>
<organism evidence="2 3">
    <name type="scientific">Anthostomella pinea</name>
    <dbReference type="NCBI Taxonomy" id="933095"/>
    <lineage>
        <taxon>Eukaryota</taxon>
        <taxon>Fungi</taxon>
        <taxon>Dikarya</taxon>
        <taxon>Ascomycota</taxon>
        <taxon>Pezizomycotina</taxon>
        <taxon>Sordariomycetes</taxon>
        <taxon>Xylariomycetidae</taxon>
        <taxon>Xylariales</taxon>
        <taxon>Xylariaceae</taxon>
        <taxon>Anthostomella</taxon>
    </lineage>
</organism>
<feature type="compositionally biased region" description="Basic residues" evidence="1">
    <location>
        <begin position="1"/>
        <end position="15"/>
    </location>
</feature>
<name>A0AAI8VRH8_9PEZI</name>
<comment type="caution">
    <text evidence="2">The sequence shown here is derived from an EMBL/GenBank/DDBJ whole genome shotgun (WGS) entry which is preliminary data.</text>
</comment>
<accession>A0AAI8VRH8</accession>
<evidence type="ECO:0000313" key="3">
    <source>
        <dbReference type="Proteomes" id="UP001295740"/>
    </source>
</evidence>
<dbReference type="AlphaFoldDB" id="A0AAI8VRH8"/>
<sequence length="50" mass="5519">MASGRGGHKNSLHQKRSSEKTMERIAEDRVYADEEKSDEERQAQGAGSVA</sequence>
<feature type="compositionally biased region" description="Basic and acidic residues" evidence="1">
    <location>
        <begin position="16"/>
        <end position="42"/>
    </location>
</feature>
<proteinExistence type="predicted"/>
<protein>
    <submittedName>
        <fullName evidence="2">Uu.00g143090.m01.CDS01</fullName>
    </submittedName>
</protein>
<dbReference type="EMBL" id="CAUWAG010000012">
    <property type="protein sequence ID" value="CAJ2509283.1"/>
    <property type="molecule type" value="Genomic_DNA"/>
</dbReference>
<feature type="region of interest" description="Disordered" evidence="1">
    <location>
        <begin position="1"/>
        <end position="50"/>
    </location>
</feature>
<evidence type="ECO:0000313" key="2">
    <source>
        <dbReference type="EMBL" id="CAJ2509283.1"/>
    </source>
</evidence>
<reference evidence="2" key="1">
    <citation type="submission" date="2023-10" db="EMBL/GenBank/DDBJ databases">
        <authorList>
            <person name="Hackl T."/>
        </authorList>
    </citation>
    <scope>NUCLEOTIDE SEQUENCE</scope>
</reference>
<gene>
    <name evidence="2" type="ORF">KHLLAP_LOCUS9751</name>
</gene>
<dbReference type="Proteomes" id="UP001295740">
    <property type="component" value="Unassembled WGS sequence"/>
</dbReference>
<keyword evidence="3" id="KW-1185">Reference proteome</keyword>